<evidence type="ECO:0000313" key="2">
    <source>
        <dbReference type="Proteomes" id="UP000246464"/>
    </source>
</evidence>
<proteinExistence type="predicted"/>
<organism evidence="1 2">
    <name type="scientific">Scophthalmus maximus</name>
    <name type="common">Turbot</name>
    <name type="synonym">Psetta maxima</name>
    <dbReference type="NCBI Taxonomy" id="52904"/>
    <lineage>
        <taxon>Eukaryota</taxon>
        <taxon>Metazoa</taxon>
        <taxon>Chordata</taxon>
        <taxon>Craniata</taxon>
        <taxon>Vertebrata</taxon>
        <taxon>Euteleostomi</taxon>
        <taxon>Actinopterygii</taxon>
        <taxon>Neopterygii</taxon>
        <taxon>Teleostei</taxon>
        <taxon>Neoteleostei</taxon>
        <taxon>Acanthomorphata</taxon>
        <taxon>Carangaria</taxon>
        <taxon>Pleuronectiformes</taxon>
        <taxon>Pleuronectoidei</taxon>
        <taxon>Scophthalmidae</taxon>
        <taxon>Scophthalmus</taxon>
    </lineage>
</organism>
<sequence>MFPGDEEYCDQGVVRKKKKLPKEVHVVGIRRDDSTSAGRCRKPEMESALRHTKFVNDDANTHVLSSDWFSSVMTRRPAVEGKASLALPVSHSSTSSTSSPSLFLLQSFCHQATDCRGRQSTSCLRHVNGHVTGVFTCVSVDVATERVDNKTLMLCSATPKKLCENSSGVFEKSKQQRR</sequence>
<keyword evidence="2" id="KW-1185">Reference proteome</keyword>
<protein>
    <submittedName>
        <fullName evidence="1">Uncharacterized protein</fullName>
    </submittedName>
</protein>
<evidence type="ECO:0000313" key="1">
    <source>
        <dbReference type="EMBL" id="AWO99477.1"/>
    </source>
</evidence>
<dbReference type="EMBL" id="CP026245">
    <property type="protein sequence ID" value="AWO99477.1"/>
    <property type="molecule type" value="Genomic_DNA"/>
</dbReference>
<dbReference type="AlphaFoldDB" id="A0A2U9B6F0"/>
<accession>A0A2U9B6F0</accession>
<name>A0A2U9B6F0_SCOMX</name>
<dbReference type="Proteomes" id="UP000246464">
    <property type="component" value="Chromosome 3"/>
</dbReference>
<gene>
    <name evidence="1" type="ORF">SMAX5B_010710</name>
</gene>
<reference evidence="1 2" key="1">
    <citation type="submission" date="2017-12" db="EMBL/GenBank/DDBJ databases">
        <title>Integrating genomic resources of turbot (Scophthalmus maximus) in depth evaluation of genetic and physical mapping variation across individuals.</title>
        <authorList>
            <person name="Martinez P."/>
        </authorList>
    </citation>
    <scope>NUCLEOTIDE SEQUENCE [LARGE SCALE GENOMIC DNA]</scope>
</reference>